<evidence type="ECO:0000313" key="2">
    <source>
        <dbReference type="EMBL" id="NGN94221.1"/>
    </source>
</evidence>
<dbReference type="Pfam" id="PF01872">
    <property type="entry name" value="RibD_C"/>
    <property type="match status" value="1"/>
</dbReference>
<protein>
    <submittedName>
        <fullName evidence="2">Dihydrofolate reductase</fullName>
    </submittedName>
</protein>
<name>A0A6M1R6B3_9ACTN</name>
<accession>A0A6M1R6B3</accession>
<dbReference type="Gene3D" id="3.40.430.10">
    <property type="entry name" value="Dihydrofolate Reductase, subunit A"/>
    <property type="match status" value="1"/>
</dbReference>
<evidence type="ECO:0000313" key="3">
    <source>
        <dbReference type="Proteomes" id="UP000483261"/>
    </source>
</evidence>
<gene>
    <name evidence="2" type="ORF">G5C66_15925</name>
</gene>
<dbReference type="SUPFAM" id="SSF53597">
    <property type="entry name" value="Dihydrofolate reductase-like"/>
    <property type="match status" value="1"/>
</dbReference>
<feature type="domain" description="Bacterial bifunctional deaminase-reductase C-terminal" evidence="1">
    <location>
        <begin position="15"/>
        <end position="180"/>
    </location>
</feature>
<dbReference type="AlphaFoldDB" id="A0A6M1R6B3"/>
<dbReference type="EMBL" id="JAALAA010000013">
    <property type="protein sequence ID" value="NGN94221.1"/>
    <property type="molecule type" value="Genomic_DNA"/>
</dbReference>
<proteinExistence type="predicted"/>
<comment type="caution">
    <text evidence="2">The sequence shown here is derived from an EMBL/GenBank/DDBJ whole genome shotgun (WGS) entry which is preliminary data.</text>
</comment>
<sequence>MSDTTRRPRTPRTPVRLTMSMTLDGFVTGPDDRHGQGLGRGGGRIFDWLDDRNDPGVNGDVYREYLATGALISGRRTYELADRWGGDHHDGVPIHVLTHHPDDDPPGSARYFTDVDRCAEEARAAAGDRAVMAHGAGLAQALLAAGQLDEIEIHLVPVLLGAGRRLFPDGGVGPVELELVRRLEGRGVTHLRYAVRYS</sequence>
<organism evidence="2 3">
    <name type="scientific">Nocardioides turkmenicus</name>
    <dbReference type="NCBI Taxonomy" id="2711220"/>
    <lineage>
        <taxon>Bacteria</taxon>
        <taxon>Bacillati</taxon>
        <taxon>Actinomycetota</taxon>
        <taxon>Actinomycetes</taxon>
        <taxon>Propionibacteriales</taxon>
        <taxon>Nocardioidaceae</taxon>
        <taxon>Nocardioides</taxon>
    </lineage>
</organism>
<reference evidence="2 3" key="1">
    <citation type="submission" date="2020-02" db="EMBL/GenBank/DDBJ databases">
        <title>Whole-genome analyses of novel actinobacteria.</title>
        <authorList>
            <person name="Sahin N."/>
        </authorList>
    </citation>
    <scope>NUCLEOTIDE SEQUENCE [LARGE SCALE GENOMIC DNA]</scope>
    <source>
        <strain evidence="2 3">KC13</strain>
    </source>
</reference>
<evidence type="ECO:0000259" key="1">
    <source>
        <dbReference type="Pfam" id="PF01872"/>
    </source>
</evidence>
<dbReference type="GO" id="GO:0009231">
    <property type="term" value="P:riboflavin biosynthetic process"/>
    <property type="evidence" value="ECO:0007669"/>
    <property type="project" value="InterPro"/>
</dbReference>
<dbReference type="InterPro" id="IPR002734">
    <property type="entry name" value="RibDG_C"/>
</dbReference>
<dbReference type="Proteomes" id="UP000483261">
    <property type="component" value="Unassembled WGS sequence"/>
</dbReference>
<dbReference type="RefSeq" id="WP_165111947.1">
    <property type="nucleotide sequence ID" value="NZ_JAALAA010000013.1"/>
</dbReference>
<dbReference type="GO" id="GO:0008703">
    <property type="term" value="F:5-amino-6-(5-phosphoribosylamino)uracil reductase activity"/>
    <property type="evidence" value="ECO:0007669"/>
    <property type="project" value="InterPro"/>
</dbReference>
<keyword evidence="3" id="KW-1185">Reference proteome</keyword>
<dbReference type="InterPro" id="IPR024072">
    <property type="entry name" value="DHFR-like_dom_sf"/>
</dbReference>